<reference evidence="1" key="2">
    <citation type="submission" date="2011-02" db="EMBL/GenBank/DDBJ databases">
        <authorList>
            <person name="MacLean D."/>
        </authorList>
    </citation>
    <scope>NUCLEOTIDE SEQUENCE</scope>
</reference>
<dbReference type="EMBL" id="FR824287">
    <property type="protein sequence ID" value="CCA24502.1"/>
    <property type="molecule type" value="Genomic_DNA"/>
</dbReference>
<organism evidence="1">
    <name type="scientific">Albugo laibachii Nc14</name>
    <dbReference type="NCBI Taxonomy" id="890382"/>
    <lineage>
        <taxon>Eukaryota</taxon>
        <taxon>Sar</taxon>
        <taxon>Stramenopiles</taxon>
        <taxon>Oomycota</taxon>
        <taxon>Peronosporomycetes</taxon>
        <taxon>Albuginales</taxon>
        <taxon>Albuginaceae</taxon>
        <taxon>Albugo</taxon>
    </lineage>
</organism>
<dbReference type="AlphaFoldDB" id="F0WT17"/>
<reference evidence="1" key="1">
    <citation type="journal article" date="2011" name="PLoS Biol.">
        <title>Gene gain and loss during evolution of obligate parasitism in the white rust pathogen of Arabidopsis thaliana.</title>
        <authorList>
            <person name="Kemen E."/>
            <person name="Gardiner A."/>
            <person name="Schultz-Larsen T."/>
            <person name="Kemen A.C."/>
            <person name="Balmuth A.L."/>
            <person name="Robert-Seilaniantz A."/>
            <person name="Bailey K."/>
            <person name="Holub E."/>
            <person name="Studholme D.J."/>
            <person name="Maclean D."/>
            <person name="Jones J.D."/>
        </authorList>
    </citation>
    <scope>NUCLEOTIDE SEQUENCE</scope>
</reference>
<gene>
    <name evidence="1" type="primary">AlNc14C242G9503</name>
    <name evidence="1" type="ORF">ALNC14_106460</name>
</gene>
<name>F0WT17_9STRA</name>
<sequence length="106" mass="12041">MWASRRFARFRFCPVDFRVFPGRSIIIRSISAHLLRERDGVEREKIGQMETVYFFRKITVLASRLSKVRSATQNLEPNPSSFQHGDVAIVVSVHALIELKVAAAPG</sequence>
<evidence type="ECO:0000313" key="1">
    <source>
        <dbReference type="EMBL" id="CCA24502.1"/>
    </source>
</evidence>
<proteinExistence type="predicted"/>
<protein>
    <submittedName>
        <fullName evidence="1">AlNc14C242G9503 protein</fullName>
    </submittedName>
</protein>
<accession>F0WT17</accession>
<dbReference type="HOGENOM" id="CLU_2228211_0_0_1"/>